<keyword evidence="4" id="KW-0812">Transmembrane</keyword>
<dbReference type="InterPro" id="IPR006179">
    <property type="entry name" value="5_nucleotidase/apyrase"/>
</dbReference>
<dbReference type="GO" id="GO:0030288">
    <property type="term" value="C:outer membrane-bounded periplasmic space"/>
    <property type="evidence" value="ECO:0007669"/>
    <property type="project" value="TreeGrafter"/>
</dbReference>
<dbReference type="Proteomes" id="UP000185491">
    <property type="component" value="Chromosome"/>
</dbReference>
<dbReference type="AlphaFoldDB" id="A0A1L7D2S0"/>
<dbReference type="PANTHER" id="PTHR11575:SF24">
    <property type="entry name" value="5'-NUCLEOTIDASE"/>
    <property type="match status" value="1"/>
</dbReference>
<evidence type="ECO:0000256" key="2">
    <source>
        <dbReference type="RuleBase" id="RU362119"/>
    </source>
</evidence>
<dbReference type="PRINTS" id="PR01607">
    <property type="entry name" value="APYRASEFAMLY"/>
</dbReference>
<comment type="similarity">
    <text evidence="2">Belongs to the 5'-nucleotidase family.</text>
</comment>
<dbReference type="InterPro" id="IPR004843">
    <property type="entry name" value="Calcineurin-like_PHP"/>
</dbReference>
<evidence type="ECO:0000313" key="8">
    <source>
        <dbReference type="Proteomes" id="UP000185491"/>
    </source>
</evidence>
<evidence type="ECO:0000259" key="6">
    <source>
        <dbReference type="Pfam" id="PF02872"/>
    </source>
</evidence>
<dbReference type="Gene3D" id="3.90.780.10">
    <property type="entry name" value="5'-Nucleotidase, C-terminal domain"/>
    <property type="match status" value="1"/>
</dbReference>
<feature type="domain" description="Calcineurin-like phosphoesterase" evidence="5">
    <location>
        <begin position="39"/>
        <end position="240"/>
    </location>
</feature>
<evidence type="ECO:0000256" key="1">
    <source>
        <dbReference type="ARBA" id="ARBA00022729"/>
    </source>
</evidence>
<dbReference type="Gene3D" id="3.60.21.10">
    <property type="match status" value="1"/>
</dbReference>
<accession>A0A1L7D2S0</accession>
<dbReference type="Pfam" id="PF00149">
    <property type="entry name" value="Metallophos"/>
    <property type="match status" value="1"/>
</dbReference>
<evidence type="ECO:0000256" key="4">
    <source>
        <dbReference type="SAM" id="Phobius"/>
    </source>
</evidence>
<dbReference type="GO" id="GO:0009166">
    <property type="term" value="P:nucleotide catabolic process"/>
    <property type="evidence" value="ECO:0007669"/>
    <property type="project" value="InterPro"/>
</dbReference>
<dbReference type="SUPFAM" id="SSF56300">
    <property type="entry name" value="Metallo-dependent phosphatases"/>
    <property type="match status" value="1"/>
</dbReference>
<name>A0A1L7D2S0_9CORY</name>
<feature type="transmembrane region" description="Helical" evidence="4">
    <location>
        <begin position="655"/>
        <end position="676"/>
    </location>
</feature>
<feature type="region of interest" description="Disordered" evidence="3">
    <location>
        <begin position="598"/>
        <end position="651"/>
    </location>
</feature>
<keyword evidence="8" id="KW-1185">Reference proteome</keyword>
<feature type="compositionally biased region" description="Low complexity" evidence="3">
    <location>
        <begin position="624"/>
        <end position="637"/>
    </location>
</feature>
<dbReference type="SUPFAM" id="SSF55816">
    <property type="entry name" value="5'-nucleotidase (syn. UDP-sugar hydrolase), C-terminal domain"/>
    <property type="match status" value="1"/>
</dbReference>
<dbReference type="InterPro" id="IPR036907">
    <property type="entry name" value="5'-Nucleotdase_C_sf"/>
</dbReference>
<dbReference type="PANTHER" id="PTHR11575">
    <property type="entry name" value="5'-NUCLEOTIDASE-RELATED"/>
    <property type="match status" value="1"/>
</dbReference>
<dbReference type="GO" id="GO:0000166">
    <property type="term" value="F:nucleotide binding"/>
    <property type="evidence" value="ECO:0007669"/>
    <property type="project" value="UniProtKB-KW"/>
</dbReference>
<organism evidence="7 8">
    <name type="scientific">Corynebacterium phocae</name>
    <dbReference type="NCBI Taxonomy" id="161895"/>
    <lineage>
        <taxon>Bacteria</taxon>
        <taxon>Bacillati</taxon>
        <taxon>Actinomycetota</taxon>
        <taxon>Actinomycetes</taxon>
        <taxon>Mycobacteriales</taxon>
        <taxon>Corynebacteriaceae</taxon>
        <taxon>Corynebacterium</taxon>
    </lineage>
</organism>
<evidence type="ECO:0000259" key="5">
    <source>
        <dbReference type="Pfam" id="PF00149"/>
    </source>
</evidence>
<dbReference type="GO" id="GO:0008253">
    <property type="term" value="F:5'-nucleotidase activity"/>
    <property type="evidence" value="ECO:0007669"/>
    <property type="project" value="TreeGrafter"/>
</dbReference>
<dbReference type="Pfam" id="PF02872">
    <property type="entry name" value="5_nucleotid_C"/>
    <property type="match status" value="1"/>
</dbReference>
<dbReference type="GO" id="GO:0008768">
    <property type="term" value="F:UDP-sugar diphosphatase activity"/>
    <property type="evidence" value="ECO:0007669"/>
    <property type="project" value="TreeGrafter"/>
</dbReference>
<dbReference type="InterPro" id="IPR029052">
    <property type="entry name" value="Metallo-depent_PP-like"/>
</dbReference>
<sequence>MGLSRLFGRFLAATTVTSLALTQAPSAMAAEADQVEFSVTNITDFHGHLEEDDYNKELGAAKLYSLVKQVNQGQEYVMTTSGDNVGGSAYVSAVDGDKYTLEALNLFDIKASAVGNHEFDKGTKDLINRIIPESNYPILGANVTENGAPLLESSKVVEVNGVRVGFVGTVTTNTAGKVNPGLIPGVEFSDPVAATNAEAKKLKESGSADIIVALMHEDAGQLAPRFSDDVDIVFGGDTHVRTSGRDDRPSGHSLVWAQGFEYGKILNDVDIVYDTAEKKIISANLKQYTYEDGKDLSPNPQVEAVVARARASADAAGKVVIGEMPRPLFRGSDEGKGSGTNRGVESTLNNFIAQAQLVQMEQFSGKDIDLAVMNAGGVRADLPQGEITNQDVFTVQPFGNGLSYAEISGAHLVKAFENQWKDGAEGRPRLAMGVSNNVQVIYDPTAKPGSRITRVTIDGKPVEAGQTYTIALSEFLAAGGDGYFEEGSLQRVSNVGLPDLDAFKAYILNENKEFRDGQGQIGIHVSGEVKPGETVSVDLSSLNYTTEGEPMAKTVTVKLGDLSQTADIDMTKQDGDDQFGERGRARVSFDLPADFDTSNPVLEVTTDAGTKATLPLPAADTMPGDNTGSSTDSGSSTQTKPDTDKGSSDKVGPGVGIAVGVVASVLAGIAGLLHFAPQLLPAPLRKMVEDLCHKMGL</sequence>
<protein>
    <submittedName>
        <fullName evidence="7">5'-nucleotidase</fullName>
    </submittedName>
</protein>
<keyword evidence="2" id="KW-0547">Nucleotide-binding</keyword>
<reference evidence="7 8" key="1">
    <citation type="submission" date="2014-08" db="EMBL/GenBank/DDBJ databases">
        <title>Complete genome sequence of Corynebacterium phocae M408/89/1(T)(=DSM 44612(T)), isolated from the common seal (Phoca vitulina).</title>
        <authorList>
            <person name="Ruckert C."/>
            <person name="Albersmeier A."/>
            <person name="Winkler A."/>
            <person name="Kalinowski J."/>
        </authorList>
    </citation>
    <scope>NUCLEOTIDE SEQUENCE [LARGE SCALE GENOMIC DNA]</scope>
    <source>
        <strain evidence="7 8">M408/89/1</strain>
    </source>
</reference>
<dbReference type="STRING" id="161895.CPHO_05480"/>
<evidence type="ECO:0000313" key="7">
    <source>
        <dbReference type="EMBL" id="APT92424.1"/>
    </source>
</evidence>
<keyword evidence="4" id="KW-1133">Transmembrane helix</keyword>
<dbReference type="OrthoDB" id="1016457at2"/>
<dbReference type="KEGG" id="cpho:CPHO_05480"/>
<keyword evidence="2" id="KW-0378">Hydrolase</keyword>
<dbReference type="RefSeq" id="WP_075733889.1">
    <property type="nucleotide sequence ID" value="NZ_CP009249.1"/>
</dbReference>
<feature type="signal peptide" evidence="2">
    <location>
        <begin position="1"/>
        <end position="29"/>
    </location>
</feature>
<keyword evidence="1 2" id="KW-0732">Signal</keyword>
<proteinExistence type="inferred from homology"/>
<dbReference type="InterPro" id="IPR008334">
    <property type="entry name" value="5'-Nucleotdase_C"/>
</dbReference>
<dbReference type="EMBL" id="CP009249">
    <property type="protein sequence ID" value="APT92424.1"/>
    <property type="molecule type" value="Genomic_DNA"/>
</dbReference>
<feature type="chain" id="PRO_5011817385" evidence="2">
    <location>
        <begin position="30"/>
        <end position="697"/>
    </location>
</feature>
<gene>
    <name evidence="7" type="ORF">CPHO_05480</name>
</gene>
<feature type="domain" description="5'-Nucleotidase C-terminal" evidence="6">
    <location>
        <begin position="339"/>
        <end position="484"/>
    </location>
</feature>
<evidence type="ECO:0000256" key="3">
    <source>
        <dbReference type="SAM" id="MobiDB-lite"/>
    </source>
</evidence>
<keyword evidence="4" id="KW-0472">Membrane</keyword>